<dbReference type="EMBL" id="UGMS01000001">
    <property type="protein sequence ID" value="STV77240.1"/>
    <property type="molecule type" value="Genomic_DNA"/>
</dbReference>
<accession>A0A7H4N3J9</accession>
<dbReference type="AlphaFoldDB" id="A0A7H4N3J9"/>
<gene>
    <name evidence="1" type="ORF">NCTC11685_01831</name>
</gene>
<reference evidence="1 2" key="1">
    <citation type="submission" date="2018-06" db="EMBL/GenBank/DDBJ databases">
        <authorList>
            <consortium name="Pathogen Informatics"/>
            <person name="Doyle S."/>
        </authorList>
    </citation>
    <scope>NUCLEOTIDE SEQUENCE [LARGE SCALE GENOMIC DNA]</scope>
    <source>
        <strain evidence="1 2">NCTC11685</strain>
    </source>
</reference>
<dbReference type="Proteomes" id="UP000254863">
    <property type="component" value="Unassembled WGS sequence"/>
</dbReference>
<proteinExistence type="predicted"/>
<comment type="caution">
    <text evidence="1">The sequence shown here is derived from an EMBL/GenBank/DDBJ whole genome shotgun (WGS) entry which is preliminary data.</text>
</comment>
<name>A0A7H4N3J9_9ENTR</name>
<evidence type="ECO:0000313" key="1">
    <source>
        <dbReference type="EMBL" id="STV77240.1"/>
    </source>
</evidence>
<organism evidence="1 2">
    <name type="scientific">Klebsiella michiganensis</name>
    <dbReference type="NCBI Taxonomy" id="1134687"/>
    <lineage>
        <taxon>Bacteria</taxon>
        <taxon>Pseudomonadati</taxon>
        <taxon>Pseudomonadota</taxon>
        <taxon>Gammaproteobacteria</taxon>
        <taxon>Enterobacterales</taxon>
        <taxon>Enterobacteriaceae</taxon>
        <taxon>Klebsiella/Raoultella group</taxon>
        <taxon>Klebsiella</taxon>
    </lineage>
</organism>
<protein>
    <submittedName>
        <fullName evidence="1">BLUF domain/cyclic diguanylate phosphodiesterase (EAL) domain protein</fullName>
    </submittedName>
</protein>
<evidence type="ECO:0000313" key="2">
    <source>
        <dbReference type="Proteomes" id="UP000254863"/>
    </source>
</evidence>
<sequence>MLTTIIYRSHICDNVSIKSLESMVAEANVKK</sequence>